<proteinExistence type="predicted"/>
<dbReference type="EMBL" id="LXQA010677413">
    <property type="protein sequence ID" value="MCI65526.1"/>
    <property type="molecule type" value="Genomic_DNA"/>
</dbReference>
<evidence type="ECO:0000256" key="1">
    <source>
        <dbReference type="SAM" id="MobiDB-lite"/>
    </source>
</evidence>
<reference evidence="2 3" key="1">
    <citation type="journal article" date="2018" name="Front. Plant Sci.">
        <title>Red Clover (Trifolium pratense) and Zigzag Clover (T. medium) - A Picture of Genomic Similarities and Differences.</title>
        <authorList>
            <person name="Dluhosova J."/>
            <person name="Istvanek J."/>
            <person name="Nedelnik J."/>
            <person name="Repkova J."/>
        </authorList>
    </citation>
    <scope>NUCLEOTIDE SEQUENCE [LARGE SCALE GENOMIC DNA]</scope>
    <source>
        <strain evidence="3">cv. 10/8</strain>
        <tissue evidence="2">Leaf</tissue>
    </source>
</reference>
<sequence>MRGKKSFTEKGKTEWRSGEREVAGERGRETDGGCRAMANSD</sequence>
<organism evidence="2 3">
    <name type="scientific">Trifolium medium</name>
    <dbReference type="NCBI Taxonomy" id="97028"/>
    <lineage>
        <taxon>Eukaryota</taxon>
        <taxon>Viridiplantae</taxon>
        <taxon>Streptophyta</taxon>
        <taxon>Embryophyta</taxon>
        <taxon>Tracheophyta</taxon>
        <taxon>Spermatophyta</taxon>
        <taxon>Magnoliopsida</taxon>
        <taxon>eudicotyledons</taxon>
        <taxon>Gunneridae</taxon>
        <taxon>Pentapetalae</taxon>
        <taxon>rosids</taxon>
        <taxon>fabids</taxon>
        <taxon>Fabales</taxon>
        <taxon>Fabaceae</taxon>
        <taxon>Papilionoideae</taxon>
        <taxon>50 kb inversion clade</taxon>
        <taxon>NPAAA clade</taxon>
        <taxon>Hologalegina</taxon>
        <taxon>IRL clade</taxon>
        <taxon>Trifolieae</taxon>
        <taxon>Trifolium</taxon>
    </lineage>
</organism>
<protein>
    <submittedName>
        <fullName evidence="2">Uncharacterized protein</fullName>
    </submittedName>
</protein>
<evidence type="ECO:0000313" key="3">
    <source>
        <dbReference type="Proteomes" id="UP000265520"/>
    </source>
</evidence>
<feature type="region of interest" description="Disordered" evidence="1">
    <location>
        <begin position="1"/>
        <end position="41"/>
    </location>
</feature>
<evidence type="ECO:0000313" key="2">
    <source>
        <dbReference type="EMBL" id="MCI65526.1"/>
    </source>
</evidence>
<dbReference type="AlphaFoldDB" id="A0A392TZH4"/>
<comment type="caution">
    <text evidence="2">The sequence shown here is derived from an EMBL/GenBank/DDBJ whole genome shotgun (WGS) entry which is preliminary data.</text>
</comment>
<dbReference type="Proteomes" id="UP000265520">
    <property type="component" value="Unassembled WGS sequence"/>
</dbReference>
<name>A0A392TZH4_9FABA</name>
<feature type="compositionally biased region" description="Basic and acidic residues" evidence="1">
    <location>
        <begin position="1"/>
        <end position="32"/>
    </location>
</feature>
<keyword evidence="3" id="KW-1185">Reference proteome</keyword>
<accession>A0A392TZH4</accession>
<feature type="non-terminal residue" evidence="2">
    <location>
        <position position="41"/>
    </location>
</feature>